<protein>
    <submittedName>
        <fullName evidence="2">Uncharacterized protein</fullName>
    </submittedName>
</protein>
<keyword evidence="3" id="KW-1185">Reference proteome</keyword>
<name>A0A9P0C8Y6_9CUCU</name>
<dbReference type="AlphaFoldDB" id="A0A9P0C8Y6"/>
<evidence type="ECO:0000313" key="2">
    <source>
        <dbReference type="EMBL" id="CAH1099177.1"/>
    </source>
</evidence>
<dbReference type="Proteomes" id="UP001153636">
    <property type="component" value="Chromosome 1"/>
</dbReference>
<dbReference type="EMBL" id="OV651813">
    <property type="protein sequence ID" value="CAH1099177.1"/>
    <property type="molecule type" value="Genomic_DNA"/>
</dbReference>
<accession>A0A9P0C8Y6</accession>
<sequence length="185" mass="21458">MAEICTIRDRFLKDQRKWLKQEIYTTDTFVSYTESNRAQNSHIPKANRGRPQLPFQESSIKTKKKRVEKLVKNYTMEELFFATQQSSRLRSSGSEGKSKILSSEQALALYLDLNLTEQKYNLFRSAVNNLHPNCFLRIAIIRKHINQLIPRNIDVTEGGAEVNLQELLNITVESILKTVYLTVNH</sequence>
<evidence type="ECO:0000256" key="1">
    <source>
        <dbReference type="SAM" id="MobiDB-lite"/>
    </source>
</evidence>
<gene>
    <name evidence="2" type="ORF">PSYICH_LOCUS735</name>
</gene>
<feature type="region of interest" description="Disordered" evidence="1">
    <location>
        <begin position="36"/>
        <end position="55"/>
    </location>
</feature>
<evidence type="ECO:0000313" key="3">
    <source>
        <dbReference type="Proteomes" id="UP001153636"/>
    </source>
</evidence>
<dbReference type="OrthoDB" id="6778942at2759"/>
<proteinExistence type="predicted"/>
<reference evidence="2" key="1">
    <citation type="submission" date="2022-01" db="EMBL/GenBank/DDBJ databases">
        <authorList>
            <person name="King R."/>
        </authorList>
    </citation>
    <scope>NUCLEOTIDE SEQUENCE</scope>
</reference>
<organism evidence="2 3">
    <name type="scientific">Psylliodes chrysocephalus</name>
    <dbReference type="NCBI Taxonomy" id="3402493"/>
    <lineage>
        <taxon>Eukaryota</taxon>
        <taxon>Metazoa</taxon>
        <taxon>Ecdysozoa</taxon>
        <taxon>Arthropoda</taxon>
        <taxon>Hexapoda</taxon>
        <taxon>Insecta</taxon>
        <taxon>Pterygota</taxon>
        <taxon>Neoptera</taxon>
        <taxon>Endopterygota</taxon>
        <taxon>Coleoptera</taxon>
        <taxon>Polyphaga</taxon>
        <taxon>Cucujiformia</taxon>
        <taxon>Chrysomeloidea</taxon>
        <taxon>Chrysomelidae</taxon>
        <taxon>Galerucinae</taxon>
        <taxon>Alticini</taxon>
        <taxon>Psylliodes</taxon>
    </lineage>
</organism>